<dbReference type="Gene3D" id="3.50.50.60">
    <property type="entry name" value="FAD/NAD(P)-binding domain"/>
    <property type="match status" value="2"/>
</dbReference>
<dbReference type="STRING" id="1121302.SAMN02745163_00852"/>
<accession>A0A1M6EH52</accession>
<dbReference type="CDD" id="cd02974">
    <property type="entry name" value="AhpF_NTD_N"/>
    <property type="match status" value="1"/>
</dbReference>
<name>A0A1M6EH52_9CLOT</name>
<sequence length="553" mass="61096">MDKIYDLIIIGGGAAGLSAGIYAGRAKLDTLIVEKGNGGGQAATTLDIVNYPGVRKTTGPKLMEEMKLQAEDFGVEFLKTEVLDMDLTKDVKDLKTDNGLLRTRAIIIATGASPRALGFKGEQEFKGRGVGYCSTCDGEFFKDLEVLVVGAGYAAAEEAIYLTRFAKKVIVIAREPEFTCAKSIGDKVKANPKIEVRFNTEVIEAKGDELLRSVRLINNITKEEYDYYPPKEDGTFGIFVFVGYEPKTKSFKNHVNMDEYGYIITDENMKTDVKGVYAAGDLRPKSLRQIVTAVADGAIAATDAEKYITEEKERLGIKDIEVKKVLKEEVKKESKIENKAGRSSLLNEALKNQLRPIFEKIERKVILASVVDANNAKSIELKEFILDLVELGENLEAKILNKGEDLAFEKQINADKFPVVALLNDKNEYSGVKFHGVPGGHELNSFVLAIYNYGGPGQAIDQNILKDIKAIDKKVNIKVGVSLSCTYCPDVVVAAQRIAIENPNVETEMIDLSNFEDIKNKYKLMSVPAIIINDKDVYFGAKKINEILDMVNR</sequence>
<dbReference type="InterPro" id="IPR012336">
    <property type="entry name" value="Thioredoxin-like_fold"/>
</dbReference>
<dbReference type="InterPro" id="IPR023753">
    <property type="entry name" value="FAD/NAD-binding_dom"/>
</dbReference>
<dbReference type="CDD" id="cd03026">
    <property type="entry name" value="AhpF_NTD_C"/>
    <property type="match status" value="1"/>
</dbReference>
<dbReference type="InterPro" id="IPR036188">
    <property type="entry name" value="FAD/NAD-bd_sf"/>
</dbReference>
<dbReference type="AlphaFoldDB" id="A0A1M6EH52"/>
<evidence type="ECO:0000259" key="4">
    <source>
        <dbReference type="Pfam" id="PF13192"/>
    </source>
</evidence>
<dbReference type="InterPro" id="IPR044141">
    <property type="entry name" value="AhpF_NTD_C"/>
</dbReference>
<dbReference type="InterPro" id="IPR036249">
    <property type="entry name" value="Thioredoxin-like_sf"/>
</dbReference>
<dbReference type="RefSeq" id="WP_072985437.1">
    <property type="nucleotide sequence ID" value="NZ_FQZB01000005.1"/>
</dbReference>
<feature type="domain" description="Thioredoxin-like fold" evidence="4">
    <location>
        <begin position="475"/>
        <end position="548"/>
    </location>
</feature>
<dbReference type="PRINTS" id="PR00368">
    <property type="entry name" value="FADPNR"/>
</dbReference>
<dbReference type="InterPro" id="IPR017561">
    <property type="entry name" value="AhpF_homologue_put"/>
</dbReference>
<dbReference type="SUPFAM" id="SSF52833">
    <property type="entry name" value="Thioredoxin-like"/>
    <property type="match status" value="2"/>
</dbReference>
<keyword evidence="1" id="KW-0285">Flavoprotein</keyword>
<reference evidence="5 6" key="1">
    <citation type="submission" date="2016-11" db="EMBL/GenBank/DDBJ databases">
        <authorList>
            <person name="Jaros S."/>
            <person name="Januszkiewicz K."/>
            <person name="Wedrychowicz H."/>
        </authorList>
    </citation>
    <scope>NUCLEOTIDE SEQUENCE [LARGE SCALE GENOMIC DNA]</scope>
    <source>
        <strain evidence="5 6">DSM 21758</strain>
    </source>
</reference>
<organism evidence="5 6">
    <name type="scientific">Clostridium cavendishii DSM 21758</name>
    <dbReference type="NCBI Taxonomy" id="1121302"/>
    <lineage>
        <taxon>Bacteria</taxon>
        <taxon>Bacillati</taxon>
        <taxon>Bacillota</taxon>
        <taxon>Clostridia</taxon>
        <taxon>Eubacteriales</taxon>
        <taxon>Clostridiaceae</taxon>
        <taxon>Clostridium</taxon>
    </lineage>
</organism>
<dbReference type="Pfam" id="PF07992">
    <property type="entry name" value="Pyr_redox_2"/>
    <property type="match status" value="1"/>
</dbReference>
<dbReference type="PRINTS" id="PR00469">
    <property type="entry name" value="PNDRDTASEII"/>
</dbReference>
<dbReference type="InterPro" id="IPR050097">
    <property type="entry name" value="Ferredoxin-NADP_redctase_2"/>
</dbReference>
<gene>
    <name evidence="5" type="ORF">SAMN02745163_00852</name>
</gene>
<feature type="domain" description="FAD/NAD(P)-binding" evidence="3">
    <location>
        <begin position="5"/>
        <end position="297"/>
    </location>
</feature>
<dbReference type="Pfam" id="PF13192">
    <property type="entry name" value="Thioredoxin_3"/>
    <property type="match status" value="1"/>
</dbReference>
<dbReference type="PANTHER" id="PTHR48105">
    <property type="entry name" value="THIOREDOXIN REDUCTASE 1-RELATED-RELATED"/>
    <property type="match status" value="1"/>
</dbReference>
<dbReference type="OrthoDB" id="9806179at2"/>
<keyword evidence="6" id="KW-1185">Reference proteome</keyword>
<dbReference type="NCBIfam" id="TIGR03143">
    <property type="entry name" value="AhpF_homolog"/>
    <property type="match status" value="1"/>
</dbReference>
<dbReference type="GO" id="GO:0016491">
    <property type="term" value="F:oxidoreductase activity"/>
    <property type="evidence" value="ECO:0007669"/>
    <property type="project" value="UniProtKB-KW"/>
</dbReference>
<evidence type="ECO:0000256" key="2">
    <source>
        <dbReference type="ARBA" id="ARBA00023002"/>
    </source>
</evidence>
<dbReference type="Gene3D" id="3.40.30.80">
    <property type="match status" value="1"/>
</dbReference>
<evidence type="ECO:0000256" key="1">
    <source>
        <dbReference type="ARBA" id="ARBA00022630"/>
    </source>
</evidence>
<dbReference type="SUPFAM" id="SSF51905">
    <property type="entry name" value="FAD/NAD(P)-binding domain"/>
    <property type="match status" value="1"/>
</dbReference>
<evidence type="ECO:0000313" key="6">
    <source>
        <dbReference type="Proteomes" id="UP000184310"/>
    </source>
</evidence>
<dbReference type="EMBL" id="FQZB01000005">
    <property type="protein sequence ID" value="SHI84763.1"/>
    <property type="molecule type" value="Genomic_DNA"/>
</dbReference>
<proteinExistence type="predicted"/>
<evidence type="ECO:0000313" key="5">
    <source>
        <dbReference type="EMBL" id="SHI84763.1"/>
    </source>
</evidence>
<evidence type="ECO:0000259" key="3">
    <source>
        <dbReference type="Pfam" id="PF07992"/>
    </source>
</evidence>
<dbReference type="Proteomes" id="UP000184310">
    <property type="component" value="Unassembled WGS sequence"/>
</dbReference>
<keyword evidence="2" id="KW-0560">Oxidoreductase</keyword>
<dbReference type="InterPro" id="IPR044142">
    <property type="entry name" value="AhpF_NTD_N"/>
</dbReference>
<protein>
    <submittedName>
        <fullName evidence="5">Thioredoxin reductase (NADPH)</fullName>
    </submittedName>
</protein>